<dbReference type="InterPro" id="IPR036259">
    <property type="entry name" value="MFS_trans_sf"/>
</dbReference>
<dbReference type="AlphaFoldDB" id="A0A9X1DDD3"/>
<evidence type="ECO:0000313" key="8">
    <source>
        <dbReference type="Proteomes" id="UP001138757"/>
    </source>
</evidence>
<evidence type="ECO:0000259" key="6">
    <source>
        <dbReference type="PROSITE" id="PS50850"/>
    </source>
</evidence>
<dbReference type="Pfam" id="PF07690">
    <property type="entry name" value="MFS_1"/>
    <property type="match status" value="1"/>
</dbReference>
<dbReference type="RefSeq" id="WP_214624094.1">
    <property type="nucleotide sequence ID" value="NZ_JAHGAW010000008.1"/>
</dbReference>
<dbReference type="PANTHER" id="PTHR23508">
    <property type="entry name" value="CARBOXYLIC ACID TRANSPORTER PROTEIN HOMOLOG"/>
    <property type="match status" value="1"/>
</dbReference>
<evidence type="ECO:0000256" key="3">
    <source>
        <dbReference type="ARBA" id="ARBA00022989"/>
    </source>
</evidence>
<dbReference type="Proteomes" id="UP001138757">
    <property type="component" value="Unassembled WGS sequence"/>
</dbReference>
<evidence type="ECO:0000256" key="2">
    <source>
        <dbReference type="ARBA" id="ARBA00022692"/>
    </source>
</evidence>
<sequence>MTSTEATAPPRPATAAQAVIVGLLSMLIMVIDGYDMGAMPIVVPHLAPLWGVQPATFGLALSAVVIGLGLGAFLLAPLGDRFGRRVTTVASLAVISLATIGTGLATTPGALFWWRLLTGIGLGACLPNVLAILAQIIPAERRASAMTIVSCGIPIGAAGAGAVVPWLTRAHGWQAAFFAPGVLMLVMTLVVALYLSRIPLPATAPQPVRAWTDIPIFAPLRRGLVLRTAIFCGLFCFNALSMYAITSWLPTVLKRAGFTFENASLLAAIVQLGGLLGGLLLATQIDRHRTIAALLAGYGLVALALVSLTFVAPGFAGWGLILLLIGMGVGGAHIALPAVAANIYPATMLSAGIGLAVTVARLGAVAGSMAGAALIGANVSSGGFFLALLVPVGLCAFCVLAFAAARLANGPSEQALAEGAPAEQALAG</sequence>
<feature type="transmembrane region" description="Helical" evidence="5">
    <location>
        <begin position="145"/>
        <end position="167"/>
    </location>
</feature>
<evidence type="ECO:0000256" key="1">
    <source>
        <dbReference type="ARBA" id="ARBA00004141"/>
    </source>
</evidence>
<feature type="transmembrane region" description="Helical" evidence="5">
    <location>
        <begin position="224"/>
        <end position="245"/>
    </location>
</feature>
<evidence type="ECO:0000256" key="5">
    <source>
        <dbReference type="SAM" id="Phobius"/>
    </source>
</evidence>
<feature type="transmembrane region" description="Helical" evidence="5">
    <location>
        <begin position="88"/>
        <end position="106"/>
    </location>
</feature>
<proteinExistence type="predicted"/>
<feature type="transmembrane region" description="Helical" evidence="5">
    <location>
        <begin position="173"/>
        <end position="195"/>
    </location>
</feature>
<keyword evidence="2 5" id="KW-0812">Transmembrane</keyword>
<accession>A0A9X1DDD3</accession>
<evidence type="ECO:0000256" key="4">
    <source>
        <dbReference type="ARBA" id="ARBA00023136"/>
    </source>
</evidence>
<dbReference type="Gene3D" id="1.20.1250.20">
    <property type="entry name" value="MFS general substrate transporter like domains"/>
    <property type="match status" value="1"/>
</dbReference>
<dbReference type="EMBL" id="JAHGAW010000008">
    <property type="protein sequence ID" value="MBT2187839.1"/>
    <property type="molecule type" value="Genomic_DNA"/>
</dbReference>
<feature type="transmembrane region" description="Helical" evidence="5">
    <location>
        <begin position="290"/>
        <end position="312"/>
    </location>
</feature>
<feature type="domain" description="Major facilitator superfamily (MFS) profile" evidence="6">
    <location>
        <begin position="21"/>
        <end position="407"/>
    </location>
</feature>
<dbReference type="PROSITE" id="PS50850">
    <property type="entry name" value="MFS"/>
    <property type="match status" value="1"/>
</dbReference>
<protein>
    <submittedName>
        <fullName evidence="7">MFS transporter</fullName>
    </submittedName>
</protein>
<feature type="transmembrane region" description="Helical" evidence="5">
    <location>
        <begin position="383"/>
        <end position="405"/>
    </location>
</feature>
<keyword evidence="4 5" id="KW-0472">Membrane</keyword>
<dbReference type="GO" id="GO:0046943">
    <property type="term" value="F:carboxylic acid transmembrane transporter activity"/>
    <property type="evidence" value="ECO:0007669"/>
    <property type="project" value="TreeGrafter"/>
</dbReference>
<dbReference type="GO" id="GO:0005886">
    <property type="term" value="C:plasma membrane"/>
    <property type="evidence" value="ECO:0007669"/>
    <property type="project" value="TreeGrafter"/>
</dbReference>
<feature type="transmembrane region" description="Helical" evidence="5">
    <location>
        <begin position="318"/>
        <end position="341"/>
    </location>
</feature>
<comment type="caution">
    <text evidence="7">The sequence shown here is derived from an EMBL/GenBank/DDBJ whole genome shotgun (WGS) entry which is preliminary data.</text>
</comment>
<gene>
    <name evidence="7" type="ORF">KK488_12870</name>
</gene>
<feature type="transmembrane region" description="Helical" evidence="5">
    <location>
        <begin position="112"/>
        <end position="133"/>
    </location>
</feature>
<reference evidence="7" key="1">
    <citation type="submission" date="2021-05" db="EMBL/GenBank/DDBJ databases">
        <title>Genome of Sphingobium sp. strain.</title>
        <authorList>
            <person name="Fan R."/>
        </authorList>
    </citation>
    <scope>NUCLEOTIDE SEQUENCE</scope>
    <source>
        <strain evidence="7">H33</strain>
    </source>
</reference>
<keyword evidence="3 5" id="KW-1133">Transmembrane helix</keyword>
<feature type="transmembrane region" description="Helical" evidence="5">
    <location>
        <begin position="51"/>
        <end position="76"/>
    </location>
</feature>
<feature type="transmembrane region" description="Helical" evidence="5">
    <location>
        <begin position="12"/>
        <end position="31"/>
    </location>
</feature>
<keyword evidence="8" id="KW-1185">Reference proteome</keyword>
<dbReference type="InterPro" id="IPR020846">
    <property type="entry name" value="MFS_dom"/>
</dbReference>
<feature type="transmembrane region" description="Helical" evidence="5">
    <location>
        <begin position="265"/>
        <end position="283"/>
    </location>
</feature>
<evidence type="ECO:0000313" key="7">
    <source>
        <dbReference type="EMBL" id="MBT2187839.1"/>
    </source>
</evidence>
<dbReference type="InterPro" id="IPR005829">
    <property type="entry name" value="Sugar_transporter_CS"/>
</dbReference>
<feature type="transmembrane region" description="Helical" evidence="5">
    <location>
        <begin position="353"/>
        <end position="377"/>
    </location>
</feature>
<dbReference type="PROSITE" id="PS00217">
    <property type="entry name" value="SUGAR_TRANSPORT_2"/>
    <property type="match status" value="1"/>
</dbReference>
<dbReference type="PANTHER" id="PTHR23508:SF10">
    <property type="entry name" value="CARBOXYLIC ACID TRANSPORTER PROTEIN HOMOLOG"/>
    <property type="match status" value="1"/>
</dbReference>
<organism evidence="7 8">
    <name type="scientific">Sphingobium nicotianae</name>
    <dbReference type="NCBI Taxonomy" id="2782607"/>
    <lineage>
        <taxon>Bacteria</taxon>
        <taxon>Pseudomonadati</taxon>
        <taxon>Pseudomonadota</taxon>
        <taxon>Alphaproteobacteria</taxon>
        <taxon>Sphingomonadales</taxon>
        <taxon>Sphingomonadaceae</taxon>
        <taxon>Sphingobium</taxon>
    </lineage>
</organism>
<name>A0A9X1DDD3_9SPHN</name>
<dbReference type="SUPFAM" id="SSF103473">
    <property type="entry name" value="MFS general substrate transporter"/>
    <property type="match status" value="1"/>
</dbReference>
<comment type="subcellular location">
    <subcellularLocation>
        <location evidence="1">Membrane</location>
        <topology evidence="1">Multi-pass membrane protein</topology>
    </subcellularLocation>
</comment>
<dbReference type="InterPro" id="IPR011701">
    <property type="entry name" value="MFS"/>
</dbReference>